<reference evidence="2 3" key="1">
    <citation type="journal article" date="2022" name="Nat. Ecol. Evol.">
        <title>A masculinizing supergene underlies an exaggerated male reproductive morph in a spider.</title>
        <authorList>
            <person name="Hendrickx F."/>
            <person name="De Corte Z."/>
            <person name="Sonet G."/>
            <person name="Van Belleghem S.M."/>
            <person name="Kostlbacher S."/>
            <person name="Vangestel C."/>
        </authorList>
    </citation>
    <scope>NUCLEOTIDE SEQUENCE [LARGE SCALE GENOMIC DNA]</scope>
    <source>
        <strain evidence="2">W744_W776</strain>
    </source>
</reference>
<feature type="transmembrane region" description="Helical" evidence="1">
    <location>
        <begin position="25"/>
        <end position="47"/>
    </location>
</feature>
<feature type="transmembrane region" description="Helical" evidence="1">
    <location>
        <begin position="59"/>
        <end position="79"/>
    </location>
</feature>
<evidence type="ECO:0000313" key="3">
    <source>
        <dbReference type="Proteomes" id="UP000827092"/>
    </source>
</evidence>
<sequence length="353" mass="40073">MSPEWDNCTIPPPPTLPTSDDEQRIYVLLATSTAMLSFTLNFMQFLVIICHRLLRSHLVIGHLCICGQLASASVLFYIWRAFSDETEDYFLCLLLPSCLHLLVLFTFGPLITLLVLQHHRLVRDREDAPFVMGLLVTLVWCQAFLVSLVPLTGWNNWQGLCRLALVWPPAFSLLVCVLYFLHYPMVVILLADHCFHSRPRRRSSSVSPASSNMHNSLLMHPSSTDTIVMHQSSSTSPVLSLDEDRIFYLTSSPAYRRRHTDVFRPVSIIVLLLLYFATTLPFVFCTAWQGAKGADPCDPLVAGERAVAWTSWITVMFAALRPCIHLLMEDEVTEGTITLVSVIFKRKLRFFDV</sequence>
<evidence type="ECO:0000313" key="2">
    <source>
        <dbReference type="EMBL" id="KAG8180801.1"/>
    </source>
</evidence>
<accession>A0AAV6U9Y2</accession>
<dbReference type="EMBL" id="JAFNEN010000548">
    <property type="protein sequence ID" value="KAG8180801.1"/>
    <property type="molecule type" value="Genomic_DNA"/>
</dbReference>
<evidence type="ECO:0000256" key="1">
    <source>
        <dbReference type="SAM" id="Phobius"/>
    </source>
</evidence>
<feature type="transmembrane region" description="Helical" evidence="1">
    <location>
        <begin position="128"/>
        <end position="150"/>
    </location>
</feature>
<keyword evidence="1" id="KW-0812">Transmembrane</keyword>
<name>A0AAV6U9Y2_9ARAC</name>
<dbReference type="Gene3D" id="1.20.1070.10">
    <property type="entry name" value="Rhodopsin 7-helix transmembrane proteins"/>
    <property type="match status" value="1"/>
</dbReference>
<keyword evidence="1" id="KW-1133">Transmembrane helix</keyword>
<feature type="transmembrane region" description="Helical" evidence="1">
    <location>
        <begin position="99"/>
        <end position="116"/>
    </location>
</feature>
<dbReference type="Proteomes" id="UP000827092">
    <property type="component" value="Unassembled WGS sequence"/>
</dbReference>
<feature type="transmembrane region" description="Helical" evidence="1">
    <location>
        <begin position="266"/>
        <end position="289"/>
    </location>
</feature>
<organism evidence="2 3">
    <name type="scientific">Oedothorax gibbosus</name>
    <dbReference type="NCBI Taxonomy" id="931172"/>
    <lineage>
        <taxon>Eukaryota</taxon>
        <taxon>Metazoa</taxon>
        <taxon>Ecdysozoa</taxon>
        <taxon>Arthropoda</taxon>
        <taxon>Chelicerata</taxon>
        <taxon>Arachnida</taxon>
        <taxon>Araneae</taxon>
        <taxon>Araneomorphae</taxon>
        <taxon>Entelegynae</taxon>
        <taxon>Araneoidea</taxon>
        <taxon>Linyphiidae</taxon>
        <taxon>Erigoninae</taxon>
        <taxon>Oedothorax</taxon>
    </lineage>
</organism>
<gene>
    <name evidence="2" type="ORF">JTE90_008586</name>
</gene>
<keyword evidence="1" id="KW-0472">Membrane</keyword>
<dbReference type="AlphaFoldDB" id="A0AAV6U9Y2"/>
<comment type="caution">
    <text evidence="2">The sequence shown here is derived from an EMBL/GenBank/DDBJ whole genome shotgun (WGS) entry which is preliminary data.</text>
</comment>
<proteinExistence type="predicted"/>
<feature type="transmembrane region" description="Helical" evidence="1">
    <location>
        <begin position="170"/>
        <end position="191"/>
    </location>
</feature>
<dbReference type="SUPFAM" id="SSF81321">
    <property type="entry name" value="Family A G protein-coupled receptor-like"/>
    <property type="match status" value="1"/>
</dbReference>
<protein>
    <recommendedName>
        <fullName evidence="4">G protein-coupled receptor</fullName>
    </recommendedName>
</protein>
<keyword evidence="3" id="KW-1185">Reference proteome</keyword>
<evidence type="ECO:0008006" key="4">
    <source>
        <dbReference type="Google" id="ProtNLM"/>
    </source>
</evidence>